<gene>
    <name evidence="2" type="ORF">CFE69_23525</name>
</gene>
<accession>A0A4D8RP99</accession>
<reference evidence="2" key="1">
    <citation type="submission" date="2017-06" db="EMBL/GenBank/DDBJ databases">
        <title>Antibiotic Resistance Genes in Clinically Isolated Mycobacterium abscessus strains.</title>
        <authorList>
            <person name="Carvalho N.F.G."/>
            <person name="Chimara E."/>
            <person name="Leao S.L.P.C."/>
            <person name="Costa S.F."/>
            <person name="Souza M."/>
            <person name="Morais C."/>
            <person name="Amgarten D.E."/>
            <person name="Setubal J.C."/>
        </authorList>
    </citation>
    <scope>NUCLEOTIDE SEQUENCE</scope>
    <source>
        <strain evidence="2">381</strain>
        <plasmid evidence="2">unnamed</plasmid>
    </source>
</reference>
<name>A0A4D8RP99_9MYCO</name>
<organism evidence="2">
    <name type="scientific">Mycobacteroides abscessus subsp. massiliense</name>
    <dbReference type="NCBI Taxonomy" id="1962118"/>
    <lineage>
        <taxon>Bacteria</taxon>
        <taxon>Bacillati</taxon>
        <taxon>Actinomycetota</taxon>
        <taxon>Actinomycetes</taxon>
        <taxon>Mycobacteriales</taxon>
        <taxon>Mycobacteriaceae</taxon>
        <taxon>Mycobacteroides</taxon>
        <taxon>Mycobacteroides abscessus</taxon>
    </lineage>
</organism>
<protein>
    <submittedName>
        <fullName evidence="2">Uncharacterized protein</fullName>
    </submittedName>
</protein>
<sequence>MQPLRRAKPDSPLEARQTNGDRNMMGSDRIQFDRDVQALAALIRRVDGNHSLGAAELAEELVAHGVTVR</sequence>
<feature type="region of interest" description="Disordered" evidence="1">
    <location>
        <begin position="1"/>
        <end position="28"/>
    </location>
</feature>
<dbReference type="EMBL" id="CP022232">
    <property type="protein sequence ID" value="QCO28921.1"/>
    <property type="molecule type" value="Genomic_DNA"/>
</dbReference>
<evidence type="ECO:0000313" key="2">
    <source>
        <dbReference type="EMBL" id="QCO28921.1"/>
    </source>
</evidence>
<evidence type="ECO:0000256" key="1">
    <source>
        <dbReference type="SAM" id="MobiDB-lite"/>
    </source>
</evidence>
<keyword evidence="2" id="KW-0614">Plasmid</keyword>
<dbReference type="AlphaFoldDB" id="A0A4D8RP99"/>
<proteinExistence type="predicted"/>
<geneLocation type="plasmid" evidence="2">
    <name>unnamed</name>
</geneLocation>